<keyword evidence="1" id="KW-0732">Signal</keyword>
<dbReference type="Proteomes" id="UP001196413">
    <property type="component" value="Unassembled WGS sequence"/>
</dbReference>
<sequence length="128" mass="14373">MPILPNRPLVIFVLAIPKVIGCGVIPPRQTSTRNFTVTSFNLPINMVYCTNATVRTKAFGIAATRDAVQSFVSRLIMQTASFVLSHTIQLLPHTHKRIRIGARLALHFTLPLFPSVEFRFQEDNIITE</sequence>
<feature type="chain" id="PRO_5042110968" description="Secreted protein" evidence="1">
    <location>
        <begin position="22"/>
        <end position="128"/>
    </location>
</feature>
<reference evidence="2" key="1">
    <citation type="submission" date="2021-06" db="EMBL/GenBank/DDBJ databases">
        <title>Parelaphostrongylus tenuis whole genome reference sequence.</title>
        <authorList>
            <person name="Garwood T.J."/>
            <person name="Larsen P.A."/>
            <person name="Fountain-Jones N.M."/>
            <person name="Garbe J.R."/>
            <person name="Macchietto M.G."/>
            <person name="Kania S.A."/>
            <person name="Gerhold R.W."/>
            <person name="Richards J.E."/>
            <person name="Wolf T.M."/>
        </authorList>
    </citation>
    <scope>NUCLEOTIDE SEQUENCE</scope>
    <source>
        <strain evidence="2">MNPRO001-30</strain>
        <tissue evidence="2">Meninges</tissue>
    </source>
</reference>
<gene>
    <name evidence="2" type="ORF">KIN20_035689</name>
</gene>
<feature type="signal peptide" evidence="1">
    <location>
        <begin position="1"/>
        <end position="21"/>
    </location>
</feature>
<protein>
    <recommendedName>
        <fullName evidence="4">Secreted protein</fullName>
    </recommendedName>
</protein>
<proteinExistence type="predicted"/>
<evidence type="ECO:0000313" key="2">
    <source>
        <dbReference type="EMBL" id="KAJ1373319.1"/>
    </source>
</evidence>
<evidence type="ECO:0000256" key="1">
    <source>
        <dbReference type="SAM" id="SignalP"/>
    </source>
</evidence>
<evidence type="ECO:0000313" key="3">
    <source>
        <dbReference type="Proteomes" id="UP001196413"/>
    </source>
</evidence>
<name>A0AAD5REZ5_PARTN</name>
<comment type="caution">
    <text evidence="2">The sequence shown here is derived from an EMBL/GenBank/DDBJ whole genome shotgun (WGS) entry which is preliminary data.</text>
</comment>
<dbReference type="EMBL" id="JAHQIW010007263">
    <property type="protein sequence ID" value="KAJ1373319.1"/>
    <property type="molecule type" value="Genomic_DNA"/>
</dbReference>
<evidence type="ECO:0008006" key="4">
    <source>
        <dbReference type="Google" id="ProtNLM"/>
    </source>
</evidence>
<accession>A0AAD5REZ5</accession>
<organism evidence="2 3">
    <name type="scientific">Parelaphostrongylus tenuis</name>
    <name type="common">Meningeal worm</name>
    <dbReference type="NCBI Taxonomy" id="148309"/>
    <lineage>
        <taxon>Eukaryota</taxon>
        <taxon>Metazoa</taxon>
        <taxon>Ecdysozoa</taxon>
        <taxon>Nematoda</taxon>
        <taxon>Chromadorea</taxon>
        <taxon>Rhabditida</taxon>
        <taxon>Rhabditina</taxon>
        <taxon>Rhabditomorpha</taxon>
        <taxon>Strongyloidea</taxon>
        <taxon>Metastrongylidae</taxon>
        <taxon>Parelaphostrongylus</taxon>
    </lineage>
</organism>
<dbReference type="AlphaFoldDB" id="A0AAD5REZ5"/>
<keyword evidence="3" id="KW-1185">Reference proteome</keyword>